<evidence type="ECO:0000256" key="2">
    <source>
        <dbReference type="ARBA" id="ARBA00022729"/>
    </source>
</evidence>
<dbReference type="InterPro" id="IPR028082">
    <property type="entry name" value="Peripla_BP_I"/>
</dbReference>
<evidence type="ECO:0000313" key="6">
    <source>
        <dbReference type="Proteomes" id="UP000431401"/>
    </source>
</evidence>
<dbReference type="Pfam" id="PF13458">
    <property type="entry name" value="Peripla_BP_6"/>
    <property type="match status" value="1"/>
</dbReference>
<evidence type="ECO:0000259" key="4">
    <source>
        <dbReference type="Pfam" id="PF13458"/>
    </source>
</evidence>
<comment type="similarity">
    <text evidence="1">Belongs to the leucine-binding protein family.</text>
</comment>
<dbReference type="PROSITE" id="PS51257">
    <property type="entry name" value="PROKAR_LIPOPROTEIN"/>
    <property type="match status" value="1"/>
</dbReference>
<evidence type="ECO:0000256" key="3">
    <source>
        <dbReference type="SAM" id="SignalP"/>
    </source>
</evidence>
<evidence type="ECO:0000256" key="1">
    <source>
        <dbReference type="ARBA" id="ARBA00010062"/>
    </source>
</evidence>
<evidence type="ECO:0000313" key="5">
    <source>
        <dbReference type="EMBL" id="MQY31117.1"/>
    </source>
</evidence>
<comment type="caution">
    <text evidence="5">The sequence shown here is derived from an EMBL/GenBank/DDBJ whole genome shotgun (WGS) entry which is preliminary data.</text>
</comment>
<protein>
    <recommendedName>
        <fullName evidence="4">Leucine-binding protein domain-containing protein</fullName>
    </recommendedName>
</protein>
<feature type="domain" description="Leucine-binding protein" evidence="4">
    <location>
        <begin position="35"/>
        <end position="382"/>
    </location>
</feature>
<dbReference type="CDD" id="cd06341">
    <property type="entry name" value="PBP1_ABC_ligand_binding-like"/>
    <property type="match status" value="1"/>
</dbReference>
<feature type="chain" id="PRO_5039543697" description="Leucine-binding protein domain-containing protein" evidence="3">
    <location>
        <begin position="31"/>
        <end position="395"/>
    </location>
</feature>
<dbReference type="PANTHER" id="PTHR47235:SF1">
    <property type="entry name" value="BLR6548 PROTEIN"/>
    <property type="match status" value="1"/>
</dbReference>
<name>A0A7K0E008_9NOCA</name>
<dbReference type="Proteomes" id="UP000431401">
    <property type="component" value="Unassembled WGS sequence"/>
</dbReference>
<dbReference type="PANTHER" id="PTHR47235">
    <property type="entry name" value="BLR6548 PROTEIN"/>
    <property type="match status" value="1"/>
</dbReference>
<reference evidence="5 6" key="1">
    <citation type="submission" date="2019-10" db="EMBL/GenBank/DDBJ databases">
        <title>Nocardia macrotermitis sp. nov. and Nocardia aurantia sp. nov., isolated from the gut of fungus growing-termite Macrotermes natalensis.</title>
        <authorList>
            <person name="Benndorf R."/>
            <person name="Schwitalla J."/>
            <person name="Martin K."/>
            <person name="De Beer W."/>
            <person name="Kaster A.-K."/>
            <person name="Vollmers J."/>
            <person name="Poulsen M."/>
            <person name="Beemelmanns C."/>
        </authorList>
    </citation>
    <scope>NUCLEOTIDE SEQUENCE [LARGE SCALE GENOMIC DNA]</scope>
    <source>
        <strain evidence="5 6">RB56</strain>
    </source>
</reference>
<dbReference type="OrthoDB" id="4482263at2"/>
<dbReference type="Gene3D" id="3.40.50.2300">
    <property type="match status" value="2"/>
</dbReference>
<feature type="signal peptide" evidence="3">
    <location>
        <begin position="1"/>
        <end position="30"/>
    </location>
</feature>
<proteinExistence type="inferred from homology"/>
<dbReference type="SUPFAM" id="SSF53822">
    <property type="entry name" value="Periplasmic binding protein-like I"/>
    <property type="match status" value="1"/>
</dbReference>
<keyword evidence="6" id="KW-1185">Reference proteome</keyword>
<organism evidence="5 6">
    <name type="scientific">Nocardia aurantia</name>
    <dbReference type="NCBI Taxonomy" id="2585199"/>
    <lineage>
        <taxon>Bacteria</taxon>
        <taxon>Bacillati</taxon>
        <taxon>Actinomycetota</taxon>
        <taxon>Actinomycetes</taxon>
        <taxon>Mycobacteriales</taxon>
        <taxon>Nocardiaceae</taxon>
        <taxon>Nocardia</taxon>
    </lineage>
</organism>
<dbReference type="RefSeq" id="WP_153348396.1">
    <property type="nucleotide sequence ID" value="NZ_WEGI01000017.1"/>
</dbReference>
<keyword evidence="2 3" id="KW-0732">Signal</keyword>
<sequence>MTRLRTFATIACALALAVVAGCSSTGSKNASGDAVSVGVICSCSGGSMTGFNVPVQDAVRAWADTANAAGGINGHKVDLVLKDDGMNPGSALSAAKSLIAAKVAAVIDISILDQSWSTAMEAAKIPVVGVLSNNKPFESSPYFFPEGQTGDKIHQAIIGVAKQAGAANLGFLYCAEAPVCAESAAKLTDAGKEHGLPVTYNTKISATAPNYTAQCVAAQQQGVSALYIGSTPAVIAHVAEDCSRQGYRPIYVIQGAAYATNLATAPGLSDNTWIQFSSLPFFADTPAVQRFNAAMDAKFPGVRQDPSVFIHNAIMGWVSGQVLEQAIRNGVPAGSPASADAVVKGLESLRDFTADGLAPGLTFTTGQPHHVDCWFTARVQGGTPQVLDNGKTTCA</sequence>
<accession>A0A7K0E008</accession>
<dbReference type="InterPro" id="IPR028081">
    <property type="entry name" value="Leu-bd"/>
</dbReference>
<dbReference type="AlphaFoldDB" id="A0A7K0E008"/>
<gene>
    <name evidence="5" type="ORF">NRB56_67250</name>
</gene>
<dbReference type="EMBL" id="WEGI01000017">
    <property type="protein sequence ID" value="MQY31117.1"/>
    <property type="molecule type" value="Genomic_DNA"/>
</dbReference>